<keyword evidence="3" id="KW-0256">Endoplasmic reticulum</keyword>
<evidence type="ECO:0000256" key="1">
    <source>
        <dbReference type="ARBA" id="ARBA00004477"/>
    </source>
</evidence>
<feature type="transmembrane region" description="Helical" evidence="8">
    <location>
        <begin position="232"/>
        <end position="256"/>
    </location>
</feature>
<evidence type="ECO:0000256" key="6">
    <source>
        <dbReference type="ARBA" id="ARBA00023136"/>
    </source>
</evidence>
<dbReference type="GO" id="GO:0005789">
    <property type="term" value="C:endoplasmic reticulum membrane"/>
    <property type="evidence" value="ECO:0007669"/>
    <property type="project" value="UniProtKB-SubCell"/>
</dbReference>
<feature type="compositionally biased region" description="Basic and acidic residues" evidence="7">
    <location>
        <begin position="317"/>
        <end position="353"/>
    </location>
</feature>
<proteinExistence type="predicted"/>
<feature type="compositionally biased region" description="Gly residues" evidence="7">
    <location>
        <begin position="369"/>
        <end position="395"/>
    </location>
</feature>
<organism evidence="9 10">
    <name type="scientific">Staphylotrichum tortipilum</name>
    <dbReference type="NCBI Taxonomy" id="2831512"/>
    <lineage>
        <taxon>Eukaryota</taxon>
        <taxon>Fungi</taxon>
        <taxon>Dikarya</taxon>
        <taxon>Ascomycota</taxon>
        <taxon>Pezizomycotina</taxon>
        <taxon>Sordariomycetes</taxon>
        <taxon>Sordariomycetidae</taxon>
        <taxon>Sordariales</taxon>
        <taxon>Chaetomiaceae</taxon>
        <taxon>Staphylotrichum</taxon>
    </lineage>
</organism>
<dbReference type="AlphaFoldDB" id="A0AAN6RTJ9"/>
<dbReference type="CDD" id="cd23995">
    <property type="entry name" value="Seipin_BSCL2_like"/>
    <property type="match status" value="1"/>
</dbReference>
<evidence type="ECO:0000256" key="2">
    <source>
        <dbReference type="ARBA" id="ARBA00022692"/>
    </source>
</evidence>
<feature type="region of interest" description="Disordered" evidence="7">
    <location>
        <begin position="75"/>
        <end position="97"/>
    </location>
</feature>
<keyword evidence="10" id="KW-1185">Reference proteome</keyword>
<evidence type="ECO:0000256" key="5">
    <source>
        <dbReference type="ARBA" id="ARBA00023098"/>
    </source>
</evidence>
<feature type="compositionally biased region" description="Basic and acidic residues" evidence="7">
    <location>
        <begin position="292"/>
        <end position="304"/>
    </location>
</feature>
<feature type="compositionally biased region" description="Acidic residues" evidence="7">
    <location>
        <begin position="274"/>
        <end position="284"/>
    </location>
</feature>
<protein>
    <submittedName>
        <fullName evidence="9">Adipose-regulatory protein-domain-containing protein</fullName>
    </submittedName>
</protein>
<reference evidence="9" key="1">
    <citation type="journal article" date="2023" name="Mol. Phylogenet. Evol.">
        <title>Genome-scale phylogeny and comparative genomics of the fungal order Sordariales.</title>
        <authorList>
            <person name="Hensen N."/>
            <person name="Bonometti L."/>
            <person name="Westerberg I."/>
            <person name="Brannstrom I.O."/>
            <person name="Guillou S."/>
            <person name="Cros-Aarteil S."/>
            <person name="Calhoun S."/>
            <person name="Haridas S."/>
            <person name="Kuo A."/>
            <person name="Mondo S."/>
            <person name="Pangilinan J."/>
            <person name="Riley R."/>
            <person name="LaButti K."/>
            <person name="Andreopoulos B."/>
            <person name="Lipzen A."/>
            <person name="Chen C."/>
            <person name="Yan M."/>
            <person name="Daum C."/>
            <person name="Ng V."/>
            <person name="Clum A."/>
            <person name="Steindorff A."/>
            <person name="Ohm R.A."/>
            <person name="Martin F."/>
            <person name="Silar P."/>
            <person name="Natvig D.O."/>
            <person name="Lalanne C."/>
            <person name="Gautier V."/>
            <person name="Ament-Velasquez S.L."/>
            <person name="Kruys A."/>
            <person name="Hutchinson M.I."/>
            <person name="Powell A.J."/>
            <person name="Barry K."/>
            <person name="Miller A.N."/>
            <person name="Grigoriev I.V."/>
            <person name="Debuchy R."/>
            <person name="Gladieux P."/>
            <person name="Hiltunen Thoren M."/>
            <person name="Johannesson H."/>
        </authorList>
    </citation>
    <scope>NUCLEOTIDE SEQUENCE</scope>
    <source>
        <strain evidence="9">CBS 103.79</strain>
    </source>
</reference>
<accession>A0AAN6RTJ9</accession>
<keyword evidence="5" id="KW-0443">Lipid metabolism</keyword>
<comment type="subcellular location">
    <subcellularLocation>
        <location evidence="1">Endoplasmic reticulum membrane</location>
        <topology evidence="1">Multi-pass membrane protein</topology>
    </subcellularLocation>
</comment>
<evidence type="ECO:0000256" key="4">
    <source>
        <dbReference type="ARBA" id="ARBA00022989"/>
    </source>
</evidence>
<keyword evidence="6 8" id="KW-0472">Membrane</keyword>
<dbReference type="EMBL" id="MU855566">
    <property type="protein sequence ID" value="KAK3901626.1"/>
    <property type="molecule type" value="Genomic_DNA"/>
</dbReference>
<evidence type="ECO:0000256" key="8">
    <source>
        <dbReference type="SAM" id="Phobius"/>
    </source>
</evidence>
<dbReference type="InterPro" id="IPR009617">
    <property type="entry name" value="Seipin"/>
</dbReference>
<evidence type="ECO:0000256" key="7">
    <source>
        <dbReference type="SAM" id="MobiDB-lite"/>
    </source>
</evidence>
<dbReference type="GO" id="GO:0006629">
    <property type="term" value="P:lipid metabolic process"/>
    <property type="evidence" value="ECO:0007669"/>
    <property type="project" value="UniProtKB-KW"/>
</dbReference>
<dbReference type="PANTHER" id="PTHR21212:SF0">
    <property type="entry name" value="SEIPIN"/>
    <property type="match status" value="1"/>
</dbReference>
<evidence type="ECO:0000256" key="3">
    <source>
        <dbReference type="ARBA" id="ARBA00022824"/>
    </source>
</evidence>
<evidence type="ECO:0000313" key="9">
    <source>
        <dbReference type="EMBL" id="KAK3901626.1"/>
    </source>
</evidence>
<feature type="region of interest" description="Disordered" evidence="7">
    <location>
        <begin position="264"/>
        <end position="407"/>
    </location>
</feature>
<reference evidence="9" key="2">
    <citation type="submission" date="2023-05" db="EMBL/GenBank/DDBJ databases">
        <authorList>
            <consortium name="Lawrence Berkeley National Laboratory"/>
            <person name="Steindorff A."/>
            <person name="Hensen N."/>
            <person name="Bonometti L."/>
            <person name="Westerberg I."/>
            <person name="Brannstrom I.O."/>
            <person name="Guillou S."/>
            <person name="Cros-Aarteil S."/>
            <person name="Calhoun S."/>
            <person name="Haridas S."/>
            <person name="Kuo A."/>
            <person name="Mondo S."/>
            <person name="Pangilinan J."/>
            <person name="Riley R."/>
            <person name="Labutti K."/>
            <person name="Andreopoulos B."/>
            <person name="Lipzen A."/>
            <person name="Chen C."/>
            <person name="Yanf M."/>
            <person name="Daum C."/>
            <person name="Ng V."/>
            <person name="Clum A."/>
            <person name="Ohm R."/>
            <person name="Martin F."/>
            <person name="Silar P."/>
            <person name="Natvig D."/>
            <person name="Lalanne C."/>
            <person name="Gautier V."/>
            <person name="Ament-Velasquez S.L."/>
            <person name="Kruys A."/>
            <person name="Hutchinson M.I."/>
            <person name="Powell A.J."/>
            <person name="Barry K."/>
            <person name="Miller A.N."/>
            <person name="Grigoriev I.V."/>
            <person name="Debuchy R."/>
            <person name="Gladieux P."/>
            <person name="Thoren M.H."/>
            <person name="Johannesson H."/>
        </authorList>
    </citation>
    <scope>NUCLEOTIDE SEQUENCE</scope>
    <source>
        <strain evidence="9">CBS 103.79</strain>
    </source>
</reference>
<dbReference type="PANTHER" id="PTHR21212">
    <property type="entry name" value="BERNARDINELLI-SEIP CONGENITAL LIPODYSTROPHY 2 HOMOLOG BSCL2 PROTEIN"/>
    <property type="match status" value="1"/>
</dbReference>
<comment type="caution">
    <text evidence="9">The sequence shown here is derived from an EMBL/GenBank/DDBJ whole genome shotgun (WGS) entry which is preliminary data.</text>
</comment>
<dbReference type="GO" id="GO:0140042">
    <property type="term" value="P:lipid droplet formation"/>
    <property type="evidence" value="ECO:0007669"/>
    <property type="project" value="UniProtKB-ARBA"/>
</dbReference>
<dbReference type="Pfam" id="PF06775">
    <property type="entry name" value="Seipin"/>
    <property type="match status" value="1"/>
</dbReference>
<keyword evidence="4 8" id="KW-1133">Transmembrane helix</keyword>
<gene>
    <name evidence="9" type="ORF">C8A05DRAFT_16212</name>
</gene>
<name>A0AAN6RTJ9_9PEZI</name>
<sequence length="407" mass="43500">MTSTPSVGHNTFGLATIDGLVKRQPYDITVSLTFPRSPSNTRQGNFMIALHLFSATPGTPLTQYQPFPYETPKLVTPTPRSNDDNPATARPVSWSTHPPSTWHHSYLTPTRLALPAYLEQHHIIFSSARPALIPYVDPLAETALRWLLLPYNVLFAGARGANTVHLAFPMAEALVFSAPAAVASGAGVPLPGSLLLEIHGGEQLQVYEARVTLAARLRGLQGFMYRWRVTSFVLFTGAFWMVEMGVLVSVVGVVLVGSGLLGRGGRGGGKGGLEEEEEEEDDDYGNGNGGKRVGDKGKGVEVIKAEPFSSAPSGESGKGKEVVKREEEKEEVKKEEVKKEEEETEGELAKVPEFENGQSADADDEAEDGAGGTVKAGQGRDVGVGTGFSGQGSQEGGQDVRRRASGQ</sequence>
<dbReference type="Proteomes" id="UP001303889">
    <property type="component" value="Unassembled WGS sequence"/>
</dbReference>
<evidence type="ECO:0000313" key="10">
    <source>
        <dbReference type="Proteomes" id="UP001303889"/>
    </source>
</evidence>
<feature type="compositionally biased region" description="Basic and acidic residues" evidence="7">
    <location>
        <begin position="398"/>
        <end position="407"/>
    </location>
</feature>
<keyword evidence="2 8" id="KW-0812">Transmembrane</keyword>